<proteinExistence type="predicted"/>
<dbReference type="SUPFAM" id="SSF53901">
    <property type="entry name" value="Thiolase-like"/>
    <property type="match status" value="1"/>
</dbReference>
<dbReference type="InterPro" id="IPR016039">
    <property type="entry name" value="Thiolase-like"/>
</dbReference>
<dbReference type="InterPro" id="IPR014030">
    <property type="entry name" value="Ketoacyl_synth_N"/>
</dbReference>
<evidence type="ECO:0000313" key="2">
    <source>
        <dbReference type="EMBL" id="MFK2874414.1"/>
    </source>
</evidence>
<dbReference type="RefSeq" id="WP_284401772.1">
    <property type="nucleotide sequence ID" value="NZ_BSNQ01000009.1"/>
</dbReference>
<accession>A0ABW8IYJ1</accession>
<evidence type="ECO:0000259" key="1">
    <source>
        <dbReference type="Pfam" id="PF13723"/>
    </source>
</evidence>
<reference evidence="2 3" key="1">
    <citation type="submission" date="2020-10" db="EMBL/GenBank/DDBJ databases">
        <title>Phylogeny of dyella-like bacteria.</title>
        <authorList>
            <person name="Fu J."/>
        </authorList>
    </citation>
    <scope>NUCLEOTIDE SEQUENCE [LARGE SCALE GENOMIC DNA]</scope>
    <source>
        <strain evidence="2 3">DHOB07</strain>
    </source>
</reference>
<sequence length="263" mass="27473">MSALRVQVEGVGVWSPSLTDFEALRRLLAGEALSEPATRPNAAALSLNERRRAPESVLVAIEVASQALAMSGRVADNLACVFASAYGDQATTDYMCRVLARAPTELSPTRFHNSVHNASAGYWTIATDCRAPSSAVCAGHASFGAGLLEAAAQACADHRAVLLVCSDTVGVGPLGELIQCRLAFGCALILSPYTNAGMPGIALTPVVDAPRHASLPAVCTTWMRDNPSAACLPLLAMLVRGDDECVLAASERLGLRVHMETTA</sequence>
<dbReference type="EMBL" id="JADIKG010000012">
    <property type="protein sequence ID" value="MFK2874414.1"/>
    <property type="molecule type" value="Genomic_DNA"/>
</dbReference>
<dbReference type="Gene3D" id="3.40.47.10">
    <property type="match status" value="1"/>
</dbReference>
<keyword evidence="3" id="KW-1185">Reference proteome</keyword>
<comment type="caution">
    <text evidence="2">The sequence shown here is derived from an EMBL/GenBank/DDBJ whole genome shotgun (WGS) entry which is preliminary data.</text>
</comment>
<name>A0ABW8IYJ1_9GAMM</name>
<evidence type="ECO:0000313" key="3">
    <source>
        <dbReference type="Proteomes" id="UP001620405"/>
    </source>
</evidence>
<protein>
    <submittedName>
        <fullName evidence="2">Beta-ketoacyl synthase chain length factor</fullName>
    </submittedName>
</protein>
<dbReference type="Pfam" id="PF13723">
    <property type="entry name" value="Ketoacyl-synt_2"/>
    <property type="match status" value="1"/>
</dbReference>
<feature type="domain" description="Beta-ketoacyl synthase-like N-terminal" evidence="1">
    <location>
        <begin position="34"/>
        <end position="207"/>
    </location>
</feature>
<gene>
    <name evidence="2" type="ORF">ISP13_12790</name>
</gene>
<dbReference type="Proteomes" id="UP001620405">
    <property type="component" value="Unassembled WGS sequence"/>
</dbReference>
<organism evidence="2 3">
    <name type="scientific">Dyella lipolytica</name>
    <dbReference type="NCBI Taxonomy" id="1867835"/>
    <lineage>
        <taxon>Bacteria</taxon>
        <taxon>Pseudomonadati</taxon>
        <taxon>Pseudomonadota</taxon>
        <taxon>Gammaproteobacteria</taxon>
        <taxon>Lysobacterales</taxon>
        <taxon>Rhodanobacteraceae</taxon>
        <taxon>Dyella</taxon>
    </lineage>
</organism>